<protein>
    <submittedName>
        <fullName evidence="2">Dimethyladenosine transferase</fullName>
    </submittedName>
</protein>
<comment type="caution">
    <text evidence="2">The sequence shown here is derived from an EMBL/GenBank/DDBJ whole genome shotgun (WGS) entry which is preliminary data.</text>
</comment>
<accession>A0A8H3RNA0</accession>
<reference evidence="2 3" key="1">
    <citation type="submission" date="2020-01" db="EMBL/GenBank/DDBJ databases">
        <title>Draft genome sequence of Aspergillus udagawae IFM 46972.</title>
        <authorList>
            <person name="Takahashi H."/>
            <person name="Yaguchi T."/>
        </authorList>
    </citation>
    <scope>NUCLEOTIDE SEQUENCE [LARGE SCALE GENOMIC DNA]</scope>
    <source>
        <strain evidence="2 3">IFM 46972</strain>
    </source>
</reference>
<name>A0A8H3RNA0_9EURO</name>
<evidence type="ECO:0000313" key="3">
    <source>
        <dbReference type="Proteomes" id="UP000465221"/>
    </source>
</evidence>
<evidence type="ECO:0000256" key="1">
    <source>
        <dbReference type="SAM" id="MobiDB-lite"/>
    </source>
</evidence>
<evidence type="ECO:0000313" key="2">
    <source>
        <dbReference type="EMBL" id="GFF33422.1"/>
    </source>
</evidence>
<dbReference type="EMBL" id="BLKC01000021">
    <property type="protein sequence ID" value="GFF33422.1"/>
    <property type="molecule type" value="Genomic_DNA"/>
</dbReference>
<feature type="region of interest" description="Disordered" evidence="1">
    <location>
        <begin position="146"/>
        <end position="171"/>
    </location>
</feature>
<sequence length="171" mass="19446">MDRSEKLGEEKRNESMEQWLSEWENVIHECDDAGLLGYSGYEASLKYINAIDPLLPVYEKVRYAKLKPDVTPSILEQINAFRLMGVRIRRREATELCKLLKANPTSQIAQVSANPASWKADPKMEAKFEKVKKTSENVELAIERAVEQSSQEAGAIGHSPDQSNRQDLQPW</sequence>
<organism evidence="2 3">
    <name type="scientific">Aspergillus udagawae</name>
    <dbReference type="NCBI Taxonomy" id="91492"/>
    <lineage>
        <taxon>Eukaryota</taxon>
        <taxon>Fungi</taxon>
        <taxon>Dikarya</taxon>
        <taxon>Ascomycota</taxon>
        <taxon>Pezizomycotina</taxon>
        <taxon>Eurotiomycetes</taxon>
        <taxon>Eurotiomycetidae</taxon>
        <taxon>Eurotiales</taxon>
        <taxon>Aspergillaceae</taxon>
        <taxon>Aspergillus</taxon>
        <taxon>Aspergillus subgen. Fumigati</taxon>
    </lineage>
</organism>
<feature type="compositionally biased region" description="Polar residues" evidence="1">
    <location>
        <begin position="160"/>
        <end position="171"/>
    </location>
</feature>
<keyword evidence="2" id="KW-0808">Transferase</keyword>
<dbReference type="Proteomes" id="UP000465221">
    <property type="component" value="Unassembled WGS sequence"/>
</dbReference>
<proteinExistence type="predicted"/>
<dbReference type="GO" id="GO:0016740">
    <property type="term" value="F:transferase activity"/>
    <property type="evidence" value="ECO:0007669"/>
    <property type="project" value="UniProtKB-KW"/>
</dbReference>
<dbReference type="AlphaFoldDB" id="A0A8H3RNA0"/>
<gene>
    <name evidence="2" type="ORF">IFM46972_03887</name>
</gene>